<evidence type="ECO:0000313" key="2">
    <source>
        <dbReference type="EMBL" id="COV86040.1"/>
    </source>
</evidence>
<sequence length="66" mass="6767">MLIAFSRCSVSARPSVSTSLMATLAPERASSIASACPMPDPAPVTTATFPANPSMTYPPLSRLPSG</sequence>
<dbReference type="Proteomes" id="UP000038802">
    <property type="component" value="Unassembled WGS sequence"/>
</dbReference>
<evidence type="ECO:0000256" key="1">
    <source>
        <dbReference type="SAM" id="MobiDB-lite"/>
    </source>
</evidence>
<gene>
    <name evidence="2" type="ORF">ERS007703_02186</name>
</gene>
<proteinExistence type="predicted"/>
<protein>
    <submittedName>
        <fullName evidence="2">Uncharacterized protein</fullName>
    </submittedName>
</protein>
<dbReference type="EMBL" id="CSAE01000224">
    <property type="protein sequence ID" value="COV86040.1"/>
    <property type="molecule type" value="Genomic_DNA"/>
</dbReference>
<reference evidence="3" key="1">
    <citation type="submission" date="2015-03" db="EMBL/GenBank/DDBJ databases">
        <authorList>
            <consortium name="Pathogen Informatics"/>
        </authorList>
    </citation>
    <scope>NUCLEOTIDE SEQUENCE [LARGE SCALE GENOMIC DNA]</scope>
    <source>
        <strain evidence="3">K00500041</strain>
    </source>
</reference>
<accession>A0A0U0RZN7</accession>
<name>A0A0U0RZN7_MYCTX</name>
<feature type="compositionally biased region" description="Polar residues" evidence="1">
    <location>
        <begin position="45"/>
        <end position="55"/>
    </location>
</feature>
<dbReference type="AlphaFoldDB" id="A0A0U0RZN7"/>
<organism evidence="2 3">
    <name type="scientific">Mycobacterium tuberculosis</name>
    <dbReference type="NCBI Taxonomy" id="1773"/>
    <lineage>
        <taxon>Bacteria</taxon>
        <taxon>Bacillati</taxon>
        <taxon>Actinomycetota</taxon>
        <taxon>Actinomycetes</taxon>
        <taxon>Mycobacteriales</taxon>
        <taxon>Mycobacteriaceae</taxon>
        <taxon>Mycobacterium</taxon>
        <taxon>Mycobacterium tuberculosis complex</taxon>
    </lineage>
</organism>
<evidence type="ECO:0000313" key="3">
    <source>
        <dbReference type="Proteomes" id="UP000038802"/>
    </source>
</evidence>
<feature type="region of interest" description="Disordered" evidence="1">
    <location>
        <begin position="44"/>
        <end position="66"/>
    </location>
</feature>